<dbReference type="PROSITE" id="PS52016">
    <property type="entry name" value="TONB_DEPENDENT_REC_3"/>
    <property type="match status" value="1"/>
</dbReference>
<keyword evidence="10" id="KW-0675">Receptor</keyword>
<keyword evidence="4 8" id="KW-0812">Transmembrane</keyword>
<evidence type="ECO:0000259" key="9">
    <source>
        <dbReference type="Pfam" id="PF07715"/>
    </source>
</evidence>
<keyword evidence="5" id="KW-0732">Signal</keyword>
<keyword evidence="3 8" id="KW-1134">Transmembrane beta strand</keyword>
<comment type="subcellular location">
    <subcellularLocation>
        <location evidence="1 8">Cell outer membrane</location>
        <topology evidence="1 8">Multi-pass membrane protein</topology>
    </subcellularLocation>
</comment>
<sequence length="920" mass="101850">MGYAPQAIPVNGREVINVQLHPASTGLNEVVVVGYGTQKKKDLTGAVSVVNTDAIQKRQATTLAEAMQGLATGINVRSAGLPGSEAKIEIRGTKNFQNYSPLYVIDGMITTANRDFNPNDIESVQILKDASAAAIYGSRAANGVIIITTKKGKEGPMQINFSGKTSIQTIPRYKLTGTEEFAKLNFMAYDNAGVPHQKLDMDVNTDWQDVAFRTGNMQDYNLSFSGGGKSGNYMVSANYFGNKGTVIGTQFDRYSLRVNTSGTKGIFSIGENIAITNAKSDEMSGNPIVDVVRLLPTIPVYDSTHPGGYGYGDEAKARTFGTNPLAIANLENRTNENFRVRGNVWAELKPFSFLTYRLNLGYETSNDHYTYLRKEGNWTLNQSYDPAIANENRARFQSGLVENTLTFSKTFDKHSLNVVAGQTYQRDDYGQIWGTKRNILQNPSTGQYYPVLDQGNEPQTGGFLNRAVLISYLARVEYNYADRYLLNAIIRRDGSSRLSPENRWGNFPSVSAAWRISQESFFHSSWVDDLKLRASYGRLGSSNIGYWDYLATINTFSTIAMGRDQHIEPGATQVKLVNENLRWETLIQQNYGVDAAFLNNKLSLTAEYFIAETRDVLTDMPIALTTGNDGGNPVVNAASVQNKGFELSATYQDNSHPLAWNVTANFTRVRNKVLSLGYNRNNIYVGNTVTEVGHPIGMWYVLQTDGLFQSMDEVNAYKSKDGRIIQPDAKPGDIRFRDNNGDGQITNADKKVIASPWPDFELGLNAGASYKGFSFSMSWFGSFGATVFNGPKSVTDRFDDNSNYRKGIKPWTPENPNTSTPRAYYGTTLNSRGDTERWLESGSFARLKFISLAYSLPSSLVKQIGFSSAQISLSGQNLITFTKYGGLDPEFDNGSIWERGYDFGAFPNVKMYSVGLQFGF</sequence>
<dbReference type="PANTHER" id="PTHR30069:SF29">
    <property type="entry name" value="HEMOGLOBIN AND HEMOGLOBIN-HAPTOGLOBIN-BINDING PROTEIN 1-RELATED"/>
    <property type="match status" value="1"/>
</dbReference>
<dbReference type="PANTHER" id="PTHR30069">
    <property type="entry name" value="TONB-DEPENDENT OUTER MEMBRANE RECEPTOR"/>
    <property type="match status" value="1"/>
</dbReference>
<dbReference type="InterPro" id="IPR023997">
    <property type="entry name" value="TonB-dep_OMP_SusC/RagA_CS"/>
</dbReference>
<evidence type="ECO:0000256" key="5">
    <source>
        <dbReference type="ARBA" id="ARBA00022729"/>
    </source>
</evidence>
<keyword evidence="6 8" id="KW-0472">Membrane</keyword>
<dbReference type="Proteomes" id="UP001501207">
    <property type="component" value="Unassembled WGS sequence"/>
</dbReference>
<dbReference type="NCBIfam" id="TIGR04056">
    <property type="entry name" value="OMP_RagA_SusC"/>
    <property type="match status" value="1"/>
</dbReference>
<gene>
    <name evidence="10" type="ORF">GCM10023143_13140</name>
</gene>
<evidence type="ECO:0000256" key="1">
    <source>
        <dbReference type="ARBA" id="ARBA00004571"/>
    </source>
</evidence>
<proteinExistence type="inferred from homology"/>
<protein>
    <submittedName>
        <fullName evidence="10">TonB-dependent receptor</fullName>
    </submittedName>
</protein>
<dbReference type="EMBL" id="BAABFN010000002">
    <property type="protein sequence ID" value="GAA4306947.1"/>
    <property type="molecule type" value="Genomic_DNA"/>
</dbReference>
<dbReference type="InterPro" id="IPR039426">
    <property type="entry name" value="TonB-dep_rcpt-like"/>
</dbReference>
<dbReference type="Pfam" id="PF07715">
    <property type="entry name" value="Plug"/>
    <property type="match status" value="1"/>
</dbReference>
<evidence type="ECO:0000313" key="11">
    <source>
        <dbReference type="Proteomes" id="UP001501207"/>
    </source>
</evidence>
<feature type="domain" description="TonB-dependent receptor plug" evidence="9">
    <location>
        <begin position="39"/>
        <end position="144"/>
    </location>
</feature>
<evidence type="ECO:0000256" key="4">
    <source>
        <dbReference type="ARBA" id="ARBA00022692"/>
    </source>
</evidence>
<reference evidence="11" key="1">
    <citation type="journal article" date="2019" name="Int. J. Syst. Evol. Microbiol.">
        <title>The Global Catalogue of Microorganisms (GCM) 10K type strain sequencing project: providing services to taxonomists for standard genome sequencing and annotation.</title>
        <authorList>
            <consortium name="The Broad Institute Genomics Platform"/>
            <consortium name="The Broad Institute Genome Sequencing Center for Infectious Disease"/>
            <person name="Wu L."/>
            <person name="Ma J."/>
        </authorList>
    </citation>
    <scope>NUCLEOTIDE SEQUENCE [LARGE SCALE GENOMIC DNA]</scope>
    <source>
        <strain evidence="11">JCM 17664</strain>
    </source>
</reference>
<evidence type="ECO:0000256" key="7">
    <source>
        <dbReference type="ARBA" id="ARBA00023237"/>
    </source>
</evidence>
<accession>A0ABP8FM76</accession>
<keyword evidence="2 8" id="KW-0813">Transport</keyword>
<evidence type="ECO:0000256" key="3">
    <source>
        <dbReference type="ARBA" id="ARBA00022452"/>
    </source>
</evidence>
<name>A0ABP8FM76_9BACT</name>
<keyword evidence="11" id="KW-1185">Reference proteome</keyword>
<evidence type="ECO:0000256" key="2">
    <source>
        <dbReference type="ARBA" id="ARBA00022448"/>
    </source>
</evidence>
<dbReference type="InterPro" id="IPR023996">
    <property type="entry name" value="TonB-dep_OMP_SusC/RagA"/>
</dbReference>
<evidence type="ECO:0000313" key="10">
    <source>
        <dbReference type="EMBL" id="GAA4306947.1"/>
    </source>
</evidence>
<dbReference type="SUPFAM" id="SSF56935">
    <property type="entry name" value="Porins"/>
    <property type="match status" value="1"/>
</dbReference>
<organism evidence="10 11">
    <name type="scientific">Compostibacter hankyongensis</name>
    <dbReference type="NCBI Taxonomy" id="1007089"/>
    <lineage>
        <taxon>Bacteria</taxon>
        <taxon>Pseudomonadati</taxon>
        <taxon>Bacteroidota</taxon>
        <taxon>Chitinophagia</taxon>
        <taxon>Chitinophagales</taxon>
        <taxon>Chitinophagaceae</taxon>
        <taxon>Compostibacter</taxon>
    </lineage>
</organism>
<dbReference type="NCBIfam" id="TIGR04057">
    <property type="entry name" value="SusC_RagA_signa"/>
    <property type="match status" value="1"/>
</dbReference>
<dbReference type="Gene3D" id="2.170.130.10">
    <property type="entry name" value="TonB-dependent receptor, plug domain"/>
    <property type="match status" value="1"/>
</dbReference>
<evidence type="ECO:0000256" key="6">
    <source>
        <dbReference type="ARBA" id="ARBA00023136"/>
    </source>
</evidence>
<dbReference type="Gene3D" id="2.40.170.20">
    <property type="entry name" value="TonB-dependent receptor, beta-barrel domain"/>
    <property type="match status" value="1"/>
</dbReference>
<dbReference type="InterPro" id="IPR012910">
    <property type="entry name" value="Plug_dom"/>
</dbReference>
<evidence type="ECO:0000256" key="8">
    <source>
        <dbReference type="PROSITE-ProRule" id="PRU01360"/>
    </source>
</evidence>
<comment type="caution">
    <text evidence="10">The sequence shown here is derived from an EMBL/GenBank/DDBJ whole genome shotgun (WGS) entry which is preliminary data.</text>
</comment>
<dbReference type="InterPro" id="IPR037066">
    <property type="entry name" value="Plug_dom_sf"/>
</dbReference>
<comment type="similarity">
    <text evidence="8">Belongs to the TonB-dependent receptor family.</text>
</comment>
<keyword evidence="7 8" id="KW-0998">Cell outer membrane</keyword>
<dbReference type="InterPro" id="IPR036942">
    <property type="entry name" value="Beta-barrel_TonB_sf"/>
</dbReference>